<comment type="cofactor">
    <cofactor evidence="1">
        <name>pyridoxal 5'-phosphate</name>
        <dbReference type="ChEBI" id="CHEBI:597326"/>
    </cofactor>
</comment>
<dbReference type="GO" id="GO:0003941">
    <property type="term" value="F:L-serine ammonia-lyase activity"/>
    <property type="evidence" value="ECO:0007669"/>
    <property type="project" value="UniProtKB-EC"/>
</dbReference>
<keyword evidence="4" id="KW-0663">Pyridoxal phosphate</keyword>
<dbReference type="EMBL" id="JNBS01000224">
    <property type="protein sequence ID" value="OQS07597.1"/>
    <property type="molecule type" value="Genomic_DNA"/>
</dbReference>
<protein>
    <recommendedName>
        <fullName evidence="3">L-serine ammonia-lyase</fullName>
        <ecNumber evidence="3">4.3.1.17</ecNumber>
    </recommendedName>
</protein>
<dbReference type="SUPFAM" id="SSF53686">
    <property type="entry name" value="Tryptophan synthase beta subunit-like PLP-dependent enzymes"/>
    <property type="match status" value="1"/>
</dbReference>
<dbReference type="PANTHER" id="PTHR48078">
    <property type="entry name" value="THREONINE DEHYDRATASE, MITOCHONDRIAL-RELATED"/>
    <property type="match status" value="1"/>
</dbReference>
<evidence type="ECO:0000256" key="2">
    <source>
        <dbReference type="ARBA" id="ARBA00010869"/>
    </source>
</evidence>
<dbReference type="PANTHER" id="PTHR48078:SF2">
    <property type="entry name" value="CATABOLIC L-SERINE_THREONINE DEHYDRATASE"/>
    <property type="match status" value="1"/>
</dbReference>
<dbReference type="Gene3D" id="3.40.50.1100">
    <property type="match status" value="2"/>
</dbReference>
<evidence type="ECO:0000313" key="8">
    <source>
        <dbReference type="EMBL" id="OQS07597.1"/>
    </source>
</evidence>
<comment type="caution">
    <text evidence="8">The sequence shown here is derived from an EMBL/GenBank/DDBJ whole genome shotgun (WGS) entry which is preliminary data.</text>
</comment>
<proteinExistence type="inferred from homology"/>
<dbReference type="GO" id="GO:0006567">
    <property type="term" value="P:L-threonine catabolic process"/>
    <property type="evidence" value="ECO:0007669"/>
    <property type="project" value="TreeGrafter"/>
</dbReference>
<accession>A0A1W0AB98</accession>
<dbReference type="STRING" id="74557.A0A1W0AB98"/>
<dbReference type="GO" id="GO:0030170">
    <property type="term" value="F:pyridoxal phosphate binding"/>
    <property type="evidence" value="ECO:0007669"/>
    <property type="project" value="InterPro"/>
</dbReference>
<organism evidence="8 9">
    <name type="scientific">Thraustotheca clavata</name>
    <dbReference type="NCBI Taxonomy" id="74557"/>
    <lineage>
        <taxon>Eukaryota</taxon>
        <taxon>Sar</taxon>
        <taxon>Stramenopiles</taxon>
        <taxon>Oomycota</taxon>
        <taxon>Saprolegniomycetes</taxon>
        <taxon>Saprolegniales</taxon>
        <taxon>Achlyaceae</taxon>
        <taxon>Thraustotheca</taxon>
    </lineage>
</organism>
<evidence type="ECO:0000259" key="7">
    <source>
        <dbReference type="Pfam" id="PF00291"/>
    </source>
</evidence>
<dbReference type="InterPro" id="IPR001926">
    <property type="entry name" value="TrpB-like_PALP"/>
</dbReference>
<dbReference type="Pfam" id="PF00291">
    <property type="entry name" value="PALP"/>
    <property type="match status" value="1"/>
</dbReference>
<dbReference type="GO" id="GO:0006565">
    <property type="term" value="P:L-serine catabolic process"/>
    <property type="evidence" value="ECO:0007669"/>
    <property type="project" value="TreeGrafter"/>
</dbReference>
<evidence type="ECO:0000256" key="3">
    <source>
        <dbReference type="ARBA" id="ARBA00012093"/>
    </source>
</evidence>
<comment type="catalytic activity">
    <reaction evidence="6">
        <text>L-serine = pyruvate + NH4(+)</text>
        <dbReference type="Rhea" id="RHEA:19169"/>
        <dbReference type="ChEBI" id="CHEBI:15361"/>
        <dbReference type="ChEBI" id="CHEBI:28938"/>
        <dbReference type="ChEBI" id="CHEBI:33384"/>
        <dbReference type="EC" id="4.3.1.17"/>
    </reaction>
</comment>
<dbReference type="EC" id="4.3.1.17" evidence="3"/>
<dbReference type="PROSITE" id="PS00165">
    <property type="entry name" value="DEHYDRATASE_SER_THR"/>
    <property type="match status" value="1"/>
</dbReference>
<keyword evidence="5" id="KW-0456">Lyase</keyword>
<dbReference type="InterPro" id="IPR050147">
    <property type="entry name" value="Ser/Thr_Dehydratase"/>
</dbReference>
<dbReference type="Proteomes" id="UP000243217">
    <property type="component" value="Unassembled WGS sequence"/>
</dbReference>
<dbReference type="InterPro" id="IPR036052">
    <property type="entry name" value="TrpB-like_PALP_sf"/>
</dbReference>
<feature type="domain" description="Tryptophan synthase beta chain-like PALP" evidence="7">
    <location>
        <begin position="6"/>
        <end position="299"/>
    </location>
</feature>
<evidence type="ECO:0000256" key="1">
    <source>
        <dbReference type="ARBA" id="ARBA00001933"/>
    </source>
</evidence>
<sequence>MSLHVVTPVIESRVLSHLAKKKVYLKLDNCQPSGSFKLRGVGTACQRAVERGAVHLIASSGGNAGLAVACSAQKLGVPATVFVPESTPQYMRTRLEIEGVTVKVSGKVWLEAHQAALNFMESKTGENIAYIPPFDHPDIVDGNASAIAELHEQIEQPDLVVVAVGGGGYFSGIAHGLEKYGWESTKILTMETHGANKLEQSVKTGKRVTLSSINTVARSLGASAVSETAFSYAQKFDIHASSVSDAEALDACIRFANDHKFLVEPACGATLAPIYAGKLKEILGEDYDNINSICLMICGGWMTDIPSGARETFSSLYT</sequence>
<evidence type="ECO:0000256" key="4">
    <source>
        <dbReference type="ARBA" id="ARBA00022898"/>
    </source>
</evidence>
<evidence type="ECO:0000256" key="5">
    <source>
        <dbReference type="ARBA" id="ARBA00023239"/>
    </source>
</evidence>
<gene>
    <name evidence="8" type="ORF">THRCLA_00376</name>
</gene>
<dbReference type="InterPro" id="IPR000634">
    <property type="entry name" value="Ser/Thr_deHydtase_PyrdxlP-BS"/>
</dbReference>
<dbReference type="GO" id="GO:0009097">
    <property type="term" value="P:isoleucine biosynthetic process"/>
    <property type="evidence" value="ECO:0007669"/>
    <property type="project" value="TreeGrafter"/>
</dbReference>
<keyword evidence="9" id="KW-1185">Reference proteome</keyword>
<evidence type="ECO:0000313" key="9">
    <source>
        <dbReference type="Proteomes" id="UP000243217"/>
    </source>
</evidence>
<dbReference type="OrthoDB" id="7773036at2759"/>
<evidence type="ECO:0000256" key="6">
    <source>
        <dbReference type="ARBA" id="ARBA00049406"/>
    </source>
</evidence>
<name>A0A1W0AB98_9STRA</name>
<comment type="similarity">
    <text evidence="2">Belongs to the serine/threonine dehydratase family.</text>
</comment>
<dbReference type="GO" id="GO:0004794">
    <property type="term" value="F:threonine deaminase activity"/>
    <property type="evidence" value="ECO:0007669"/>
    <property type="project" value="TreeGrafter"/>
</dbReference>
<reference evidence="8 9" key="1">
    <citation type="journal article" date="2014" name="Genome Biol. Evol.">
        <title>The secreted proteins of Achlya hypogyna and Thraustotheca clavata identify the ancestral oomycete secretome and reveal gene acquisitions by horizontal gene transfer.</title>
        <authorList>
            <person name="Misner I."/>
            <person name="Blouin N."/>
            <person name="Leonard G."/>
            <person name="Richards T.A."/>
            <person name="Lane C.E."/>
        </authorList>
    </citation>
    <scope>NUCLEOTIDE SEQUENCE [LARGE SCALE GENOMIC DNA]</scope>
    <source>
        <strain evidence="8 9">ATCC 34112</strain>
    </source>
</reference>
<dbReference type="AlphaFoldDB" id="A0A1W0AB98"/>